<dbReference type="HAMAP" id="MF_01935">
    <property type="entry name" value="MenF"/>
    <property type="match status" value="1"/>
</dbReference>
<feature type="active site" description="Proton acceptor" evidence="4">
    <location>
        <position position="219"/>
    </location>
</feature>
<dbReference type="InterPro" id="IPR034681">
    <property type="entry name" value="MenF"/>
</dbReference>
<keyword evidence="3 4" id="KW-0413">Isomerase</keyword>
<dbReference type="EC" id="5.4.4.2" evidence="4"/>
<reference evidence="6" key="2">
    <citation type="submission" date="2021-04" db="EMBL/GenBank/DDBJ databases">
        <authorList>
            <person name="Gilroy R."/>
        </authorList>
    </citation>
    <scope>NUCLEOTIDE SEQUENCE</scope>
    <source>
        <strain evidence="6">CHK169-2315</strain>
    </source>
</reference>
<dbReference type="InterPro" id="IPR004561">
    <property type="entry name" value="IsoChor_synthase"/>
</dbReference>
<dbReference type="InterPro" id="IPR005801">
    <property type="entry name" value="ADC_synthase"/>
</dbReference>
<keyword evidence="4" id="KW-0474">Menaquinone biosynthesis</keyword>
<evidence type="ECO:0000256" key="1">
    <source>
        <dbReference type="ARBA" id="ARBA00000799"/>
    </source>
</evidence>
<comment type="cofactor">
    <cofactor evidence="4">
        <name>Mg(2+)</name>
        <dbReference type="ChEBI" id="CHEBI:18420"/>
    </cofactor>
</comment>
<dbReference type="Gene3D" id="3.60.120.10">
    <property type="entry name" value="Anthranilate synthase"/>
    <property type="match status" value="1"/>
</dbReference>
<keyword evidence="4" id="KW-0460">Magnesium</keyword>
<feature type="binding site" evidence="4">
    <location>
        <position position="448"/>
    </location>
    <ligand>
        <name>Mg(2+)</name>
        <dbReference type="ChEBI" id="CHEBI:18420"/>
    </ligand>
</feature>
<dbReference type="EMBL" id="DXHX01000043">
    <property type="protein sequence ID" value="HIV74044.1"/>
    <property type="molecule type" value="Genomic_DNA"/>
</dbReference>
<feature type="domain" description="Chorismate-utilising enzyme C-terminal" evidence="5">
    <location>
        <begin position="199"/>
        <end position="452"/>
    </location>
</feature>
<dbReference type="GO" id="GO:0009697">
    <property type="term" value="P:salicylic acid biosynthetic process"/>
    <property type="evidence" value="ECO:0007669"/>
    <property type="project" value="TreeGrafter"/>
</dbReference>
<dbReference type="AlphaFoldDB" id="A0A9D1PMB8"/>
<feature type="active site" description="Proton donor" evidence="4">
    <location>
        <position position="269"/>
    </location>
</feature>
<evidence type="ECO:0000256" key="4">
    <source>
        <dbReference type="HAMAP-Rule" id="MF_01935"/>
    </source>
</evidence>
<organism evidence="6 7">
    <name type="scientific">Candidatus Pseudogracilibacillus intestinigallinarum</name>
    <dbReference type="NCBI Taxonomy" id="2838742"/>
    <lineage>
        <taxon>Bacteria</taxon>
        <taxon>Bacillati</taxon>
        <taxon>Bacillota</taxon>
        <taxon>Bacilli</taxon>
        <taxon>Bacillales</taxon>
        <taxon>Bacillaceae</taxon>
        <taxon>Pseudogracilibacillus</taxon>
    </lineage>
</organism>
<evidence type="ECO:0000259" key="5">
    <source>
        <dbReference type="Pfam" id="PF00425"/>
    </source>
</evidence>
<comment type="pathway">
    <text evidence="4">Quinol/quinone metabolism; menaquinone biosynthesis.</text>
</comment>
<sequence>MIDLQEKTLQSFLYKTKEKAVQARKALFISWSEKIAPVVMIDVFNAAKNKGKQRQFWTNGNKDFSIVGIGTTKTIIASDDQIHTLQQQWDTFVQDAIIYDPYETVGTGAIALGGMDFDPKKQRTTLWEKYETSALMVPEMTVVHHENNYYVTFQIEMNETTNIAEVLLRIEEMKQYLQPAPLKKVSGQKIVAEKEIAPNEWKQSVQDAVDAIKRGEAKKIVLAREMRVQLNQRANIAWMLHRLMETQPNSYVFAFEKEDDNCFIGATPERLVQVEGDELLSTCLAGTAPRGKTEAEDKQIAQDLLEDPKNREEHHYVVQMIRDSIEDDCETVHIPNEPTVWTLRNLHHLFTPVTATLKANRSIFNTVEKLHPTPALGGLPKEAALTYIREHERLDRGWYGAPVGWVDSNHNGEFAVAIRSGLVQGEEISLFAGCGVMRDSDPQMEYEETGVKFLPMYNVLEDCE</sequence>
<dbReference type="GO" id="GO:0008909">
    <property type="term" value="F:isochorismate synthase activity"/>
    <property type="evidence" value="ECO:0007669"/>
    <property type="project" value="UniProtKB-UniRule"/>
</dbReference>
<dbReference type="PANTHER" id="PTHR42839:SF1">
    <property type="entry name" value="ISOCHORISMATE SYNTHASE MENF"/>
    <property type="match status" value="1"/>
</dbReference>
<dbReference type="Pfam" id="PF00425">
    <property type="entry name" value="Chorismate_bind"/>
    <property type="match status" value="1"/>
</dbReference>
<feature type="binding site" evidence="4">
    <location>
        <position position="313"/>
    </location>
    <ligand>
        <name>Mg(2+)</name>
        <dbReference type="ChEBI" id="CHEBI:18420"/>
    </ligand>
</feature>
<gene>
    <name evidence="4" type="primary">menF</name>
    <name evidence="6" type="ORF">H9895_03070</name>
</gene>
<accession>A0A9D1PMB8</accession>
<evidence type="ECO:0000256" key="2">
    <source>
        <dbReference type="ARBA" id="ARBA00005297"/>
    </source>
</evidence>
<proteinExistence type="inferred from homology"/>
<comment type="catalytic activity">
    <reaction evidence="1 4">
        <text>chorismate = isochorismate</text>
        <dbReference type="Rhea" id="RHEA:18985"/>
        <dbReference type="ChEBI" id="CHEBI:29748"/>
        <dbReference type="ChEBI" id="CHEBI:29780"/>
        <dbReference type="EC" id="5.4.4.2"/>
    </reaction>
</comment>
<dbReference type="NCBIfam" id="TIGR00543">
    <property type="entry name" value="isochor_syn"/>
    <property type="match status" value="1"/>
</dbReference>
<dbReference type="InterPro" id="IPR015890">
    <property type="entry name" value="Chorismate_C"/>
</dbReference>
<evidence type="ECO:0000313" key="6">
    <source>
        <dbReference type="EMBL" id="HIV74044.1"/>
    </source>
</evidence>
<dbReference type="PANTHER" id="PTHR42839">
    <property type="entry name" value="ISOCHORISMATE SYNTHASE ENTC"/>
    <property type="match status" value="1"/>
</dbReference>
<name>A0A9D1PMB8_9BACI</name>
<dbReference type="Proteomes" id="UP000823937">
    <property type="component" value="Unassembled WGS sequence"/>
</dbReference>
<comment type="caution">
    <text evidence="6">The sequence shown here is derived from an EMBL/GenBank/DDBJ whole genome shotgun (WGS) entry which is preliminary data.</text>
</comment>
<comment type="pathway">
    <text evidence="4">Quinol/quinone metabolism; 1,4-dihydroxy-2-naphthoate biosynthesis; 1,4-dihydroxy-2-naphthoate from chorismate: step 1/7.</text>
</comment>
<comment type="function">
    <text evidence="4">Catalyzes the conversion of chorismate to isochorismate.</text>
</comment>
<dbReference type="SUPFAM" id="SSF56322">
    <property type="entry name" value="ADC synthase"/>
    <property type="match status" value="1"/>
</dbReference>
<protein>
    <recommendedName>
        <fullName evidence="4">Isochorismate synthase MenF</fullName>
        <ecNumber evidence="4">5.4.4.2</ecNumber>
    </recommendedName>
    <alternativeName>
        <fullName evidence="4">Isochorismate mutase</fullName>
    </alternativeName>
</protein>
<reference evidence="6" key="1">
    <citation type="journal article" date="2021" name="PeerJ">
        <title>Extensive microbial diversity within the chicken gut microbiome revealed by metagenomics and culture.</title>
        <authorList>
            <person name="Gilroy R."/>
            <person name="Ravi A."/>
            <person name="Getino M."/>
            <person name="Pursley I."/>
            <person name="Horton D.L."/>
            <person name="Alikhan N.F."/>
            <person name="Baker D."/>
            <person name="Gharbi K."/>
            <person name="Hall N."/>
            <person name="Watson M."/>
            <person name="Adriaenssens E.M."/>
            <person name="Foster-Nyarko E."/>
            <person name="Jarju S."/>
            <person name="Secka A."/>
            <person name="Antonio M."/>
            <person name="Oren A."/>
            <person name="Chaudhuri R.R."/>
            <person name="La Ragione R."/>
            <person name="Hildebrand F."/>
            <person name="Pallen M.J."/>
        </authorList>
    </citation>
    <scope>NUCLEOTIDE SEQUENCE</scope>
    <source>
        <strain evidence="6">CHK169-2315</strain>
    </source>
</reference>
<evidence type="ECO:0000256" key="3">
    <source>
        <dbReference type="ARBA" id="ARBA00023235"/>
    </source>
</evidence>
<evidence type="ECO:0000313" key="7">
    <source>
        <dbReference type="Proteomes" id="UP000823937"/>
    </source>
</evidence>
<dbReference type="GO" id="GO:0009234">
    <property type="term" value="P:menaquinone biosynthetic process"/>
    <property type="evidence" value="ECO:0007669"/>
    <property type="project" value="UniProtKB-UniRule"/>
</dbReference>
<keyword evidence="4" id="KW-0479">Metal-binding</keyword>
<comment type="similarity">
    <text evidence="2 4">Belongs to the isochorismate synthase family.</text>
</comment>
<dbReference type="GO" id="GO:0000287">
    <property type="term" value="F:magnesium ion binding"/>
    <property type="evidence" value="ECO:0007669"/>
    <property type="project" value="UniProtKB-UniRule"/>
</dbReference>